<protein>
    <submittedName>
        <fullName evidence="3">Uncharacterized protein</fullName>
    </submittedName>
</protein>
<dbReference type="OMA" id="ENKNRMA"/>
<evidence type="ECO:0000256" key="1">
    <source>
        <dbReference type="SAM" id="Coils"/>
    </source>
</evidence>
<sequence>MNGDKNEGKALPRKRREYSDDMEPVGTGPIVVINQSRKMSIYGPNFNCGPIQLRKQRLLEKMKKEAEKAMSEKMQQLADQEKQQKLLEEQKKAQQAQIEKFNDENKNRMAVSLDSNNQQYQYQEYQNYQQYQEFYQYPMVEQYPPVEQYQHYDNLYANKF</sequence>
<feature type="region of interest" description="Disordered" evidence="2">
    <location>
        <begin position="1"/>
        <end position="26"/>
    </location>
</feature>
<dbReference type="KEGG" id="crq:GCK72_023272"/>
<evidence type="ECO:0000313" key="3">
    <source>
        <dbReference type="EMBL" id="EFO97387.1"/>
    </source>
</evidence>
<feature type="coiled-coil region" evidence="1">
    <location>
        <begin position="52"/>
        <end position="104"/>
    </location>
</feature>
<accession>E3MAU3</accession>
<dbReference type="AlphaFoldDB" id="E3MAU3"/>
<keyword evidence="1" id="KW-0175">Coiled coil</keyword>
<keyword evidence="4" id="KW-1185">Reference proteome</keyword>
<dbReference type="GeneID" id="9809037"/>
<evidence type="ECO:0000256" key="2">
    <source>
        <dbReference type="SAM" id="MobiDB-lite"/>
    </source>
</evidence>
<dbReference type="RefSeq" id="XP_003106781.2">
    <property type="nucleotide sequence ID" value="XM_003106733.2"/>
</dbReference>
<gene>
    <name evidence="3" type="ORF">CRE_16753</name>
</gene>
<feature type="compositionally biased region" description="Basic and acidic residues" evidence="2">
    <location>
        <begin position="1"/>
        <end position="10"/>
    </location>
</feature>
<dbReference type="eggNOG" id="ENOG502TIY1">
    <property type="taxonomic scope" value="Eukaryota"/>
</dbReference>
<name>E3MAU3_CAERE</name>
<evidence type="ECO:0000313" key="4">
    <source>
        <dbReference type="Proteomes" id="UP000008281"/>
    </source>
</evidence>
<dbReference type="Proteomes" id="UP000008281">
    <property type="component" value="Unassembled WGS sequence"/>
</dbReference>
<dbReference type="FunCoup" id="E3MAU3">
    <property type="interactions" value="599"/>
</dbReference>
<reference evidence="3" key="1">
    <citation type="submission" date="2007-07" db="EMBL/GenBank/DDBJ databases">
        <title>PCAP assembly of the Caenorhabditis remanei genome.</title>
        <authorList>
            <consortium name="The Caenorhabditis remanei Sequencing Consortium"/>
            <person name="Wilson R.K."/>
        </authorList>
    </citation>
    <scope>NUCLEOTIDE SEQUENCE [LARGE SCALE GENOMIC DNA]</scope>
    <source>
        <strain evidence="3">PB4641</strain>
    </source>
</reference>
<dbReference type="OrthoDB" id="5876257at2759"/>
<dbReference type="HOGENOM" id="CLU_120136_0_0_1"/>
<proteinExistence type="predicted"/>
<dbReference type="EMBL" id="DS268432">
    <property type="protein sequence ID" value="EFO97387.1"/>
    <property type="molecule type" value="Genomic_DNA"/>
</dbReference>
<dbReference type="CTD" id="9809037"/>
<organism evidence="4">
    <name type="scientific">Caenorhabditis remanei</name>
    <name type="common">Caenorhabditis vulgaris</name>
    <dbReference type="NCBI Taxonomy" id="31234"/>
    <lineage>
        <taxon>Eukaryota</taxon>
        <taxon>Metazoa</taxon>
        <taxon>Ecdysozoa</taxon>
        <taxon>Nematoda</taxon>
        <taxon>Chromadorea</taxon>
        <taxon>Rhabditida</taxon>
        <taxon>Rhabditina</taxon>
        <taxon>Rhabditomorpha</taxon>
        <taxon>Rhabditoidea</taxon>
        <taxon>Rhabditidae</taxon>
        <taxon>Peloderinae</taxon>
        <taxon>Caenorhabditis</taxon>
    </lineage>
</organism>
<dbReference type="InParanoid" id="E3MAU3"/>